<reference evidence="1" key="2">
    <citation type="submission" date="2011-02" db="EMBL/GenBank/DDBJ databases">
        <authorList>
            <person name="MacLean D."/>
        </authorList>
    </citation>
    <scope>NUCLEOTIDE SEQUENCE</scope>
</reference>
<accession>F0X1R6</accession>
<dbReference type="HOGENOM" id="CLU_1672487_0_0_1"/>
<evidence type="ECO:0000313" key="1">
    <source>
        <dbReference type="EMBL" id="CCA27768.1"/>
    </source>
</evidence>
<protein>
    <submittedName>
        <fullName evidence="1">Uncharacterized protein AlNc14C671G12383</fullName>
    </submittedName>
</protein>
<proteinExistence type="predicted"/>
<gene>
    <name evidence="1" type="primary">AlNc14C671G12383</name>
    <name evidence="1" type="ORF">ALNC14_139120</name>
</gene>
<organism evidence="1">
    <name type="scientific">Albugo laibachii Nc14</name>
    <dbReference type="NCBI Taxonomy" id="890382"/>
    <lineage>
        <taxon>Eukaryota</taxon>
        <taxon>Sar</taxon>
        <taxon>Stramenopiles</taxon>
        <taxon>Oomycota</taxon>
        <taxon>Peronosporomycetes</taxon>
        <taxon>Albuginales</taxon>
        <taxon>Albuginaceae</taxon>
        <taxon>Albugo</taxon>
    </lineage>
</organism>
<dbReference type="AlphaFoldDB" id="F0X1R6"/>
<dbReference type="EMBL" id="FR824662">
    <property type="protein sequence ID" value="CCA27768.1"/>
    <property type="molecule type" value="Genomic_DNA"/>
</dbReference>
<reference evidence="1" key="1">
    <citation type="journal article" date="2011" name="PLoS Biol.">
        <title>Gene gain and loss during evolution of obligate parasitism in the white rust pathogen of Arabidopsis thaliana.</title>
        <authorList>
            <person name="Kemen E."/>
            <person name="Gardiner A."/>
            <person name="Schultz-Larsen T."/>
            <person name="Kemen A.C."/>
            <person name="Balmuth A.L."/>
            <person name="Robert-Seilaniantz A."/>
            <person name="Bailey K."/>
            <person name="Holub E."/>
            <person name="Studholme D.J."/>
            <person name="Maclean D."/>
            <person name="Jones J.D."/>
        </authorList>
    </citation>
    <scope>NUCLEOTIDE SEQUENCE</scope>
</reference>
<sequence>MMEQTKAYLEEQYANQRQLNPTQVEMEKKVLAQQEALQVQCNAIQTTMQQTGNQERQIDQLFGDVNTRMRASSQTCWSILAGENRQENYGSQCCEVKNIIATGANMPVTPIYRGSTKKEKGAFMNAYIVYARRVDMLNQGTGNTVFLMPIGACIDQKH</sequence>
<name>F0X1R6_9STRA</name>